<sequence>MPVNQISMEFYGKVGYHSYEGLALDLDEQKRLVEDLDSNSVMILRNHGLLSTGRTVAEAFLRMFYL</sequence>
<dbReference type="GO" id="GO:0005856">
    <property type="term" value="C:cytoskeleton"/>
    <property type="evidence" value="ECO:0007669"/>
    <property type="project" value="TreeGrafter"/>
</dbReference>
<dbReference type="GO" id="GO:0005996">
    <property type="term" value="P:monosaccharide metabolic process"/>
    <property type="evidence" value="ECO:0007669"/>
    <property type="project" value="UniProtKB-ARBA"/>
</dbReference>
<dbReference type="PANTHER" id="PTHR10672:SF3">
    <property type="entry name" value="PROTEIN HU-LI TAI SHAO"/>
    <property type="match status" value="1"/>
</dbReference>
<dbReference type="SUPFAM" id="SSF53639">
    <property type="entry name" value="AraD/HMP-PK domain-like"/>
    <property type="match status" value="1"/>
</dbReference>
<comment type="similarity">
    <text evidence="1">Belongs to the aldolase class II family.</text>
</comment>
<evidence type="ECO:0000259" key="2">
    <source>
        <dbReference type="Pfam" id="PF00596"/>
    </source>
</evidence>
<dbReference type="InterPro" id="IPR051017">
    <property type="entry name" value="Aldolase-II_Adducin_sf"/>
</dbReference>
<organism evidence="3 4">
    <name type="scientific">Pseudomonas reidholzensis</name>
    <dbReference type="NCBI Taxonomy" id="1785162"/>
    <lineage>
        <taxon>Bacteria</taxon>
        <taxon>Pseudomonadati</taxon>
        <taxon>Pseudomonadota</taxon>
        <taxon>Gammaproteobacteria</taxon>
        <taxon>Pseudomonadales</taxon>
        <taxon>Pseudomonadaceae</taxon>
        <taxon>Pseudomonas</taxon>
    </lineage>
</organism>
<dbReference type="AlphaFoldDB" id="A0A383RSX4"/>
<gene>
    <name evidence="3" type="ORF">CCOS865_02251</name>
</gene>
<dbReference type="Gene3D" id="3.40.225.10">
    <property type="entry name" value="Class II aldolase/adducin N-terminal domain"/>
    <property type="match status" value="1"/>
</dbReference>
<feature type="domain" description="Class II aldolase/adducin N-terminal" evidence="2">
    <location>
        <begin position="2"/>
        <end position="66"/>
    </location>
</feature>
<dbReference type="InterPro" id="IPR001303">
    <property type="entry name" value="Aldolase_II/adducin_N"/>
</dbReference>
<evidence type="ECO:0000313" key="3">
    <source>
        <dbReference type="EMBL" id="SYX89985.1"/>
    </source>
</evidence>
<dbReference type="Pfam" id="PF00596">
    <property type="entry name" value="Aldolase_II"/>
    <property type="match status" value="1"/>
</dbReference>
<evidence type="ECO:0000256" key="1">
    <source>
        <dbReference type="ARBA" id="ARBA00037961"/>
    </source>
</evidence>
<dbReference type="InterPro" id="IPR036409">
    <property type="entry name" value="Aldolase_II/adducin_N_sf"/>
</dbReference>
<dbReference type="GO" id="GO:0051015">
    <property type="term" value="F:actin filament binding"/>
    <property type="evidence" value="ECO:0007669"/>
    <property type="project" value="TreeGrafter"/>
</dbReference>
<dbReference type="EMBL" id="UNOZ01000013">
    <property type="protein sequence ID" value="SYX89985.1"/>
    <property type="molecule type" value="Genomic_DNA"/>
</dbReference>
<accession>A0A383RSX4</accession>
<dbReference type="Proteomes" id="UP000263595">
    <property type="component" value="Unassembled WGS sequence"/>
</dbReference>
<evidence type="ECO:0000313" key="4">
    <source>
        <dbReference type="Proteomes" id="UP000263595"/>
    </source>
</evidence>
<proteinExistence type="inferred from homology"/>
<dbReference type="PANTHER" id="PTHR10672">
    <property type="entry name" value="ADDUCIN"/>
    <property type="match status" value="1"/>
</dbReference>
<keyword evidence="4" id="KW-1185">Reference proteome</keyword>
<reference evidence="4" key="1">
    <citation type="submission" date="2018-08" db="EMBL/GenBank/DDBJ databases">
        <authorList>
            <person name="Blom J."/>
        </authorList>
    </citation>
    <scope>NUCLEOTIDE SEQUENCE [LARGE SCALE GENOMIC DNA]</scope>
    <source>
        <strain evidence="4">CCOS 865</strain>
    </source>
</reference>
<protein>
    <submittedName>
        <fullName evidence="3">Putative aldolase class 2 protein</fullName>
    </submittedName>
</protein>
<name>A0A383RSX4_9PSED</name>